<feature type="transmembrane region" description="Helical" evidence="1">
    <location>
        <begin position="79"/>
        <end position="96"/>
    </location>
</feature>
<keyword evidence="1" id="KW-1133">Transmembrane helix</keyword>
<evidence type="ECO:0000256" key="1">
    <source>
        <dbReference type="SAM" id="Phobius"/>
    </source>
</evidence>
<dbReference type="OrthoDB" id="5640562at2"/>
<reference evidence="2 3" key="1">
    <citation type="submission" date="2016-03" db="EMBL/GenBank/DDBJ databases">
        <title>Comparative genomics of Rickettsiella.</title>
        <authorList>
            <person name="Chandler C."/>
            <person name="Wang Y."/>
        </authorList>
    </citation>
    <scope>NUCLEOTIDE SEQUENCE [LARGE SCALE GENOMIC DNA]</scope>
    <source>
        <strain evidence="2 3">RCFS May 2013</strain>
    </source>
</reference>
<dbReference type="Proteomes" id="UP000183924">
    <property type="component" value="Unassembled WGS sequence"/>
</dbReference>
<gene>
    <name evidence="2" type="ORF">A1D18_04365</name>
</gene>
<keyword evidence="3" id="KW-1185">Reference proteome</keyword>
<comment type="caution">
    <text evidence="2">The sequence shown here is derived from an EMBL/GenBank/DDBJ whole genome shotgun (WGS) entry which is preliminary data.</text>
</comment>
<protein>
    <submittedName>
        <fullName evidence="2">Phosphoesterase</fullName>
    </submittedName>
</protein>
<accession>A0A1J8P9Q4</accession>
<dbReference type="EMBL" id="LUKY01000033">
    <property type="protein sequence ID" value="OIZ94103.1"/>
    <property type="molecule type" value="Genomic_DNA"/>
</dbReference>
<evidence type="ECO:0000313" key="2">
    <source>
        <dbReference type="EMBL" id="OIZ94103.1"/>
    </source>
</evidence>
<dbReference type="RefSeq" id="WP_071662597.1">
    <property type="nucleotide sequence ID" value="NZ_LUKY01000033.1"/>
</dbReference>
<proteinExistence type="predicted"/>
<sequence length="150" mass="17937">MSFFGSIKKIIKPAVDVPKWIGYRQLVKSNRLFFGFIKKFFIPDQAKTEESFEEALLRLKLTPADLIQRSKEFTRLMKVWIFLFFLSISYGIYLFYNHALRGFFPCLGISIIILTQIFRYHFWLFQIKQRRLGCGFRDWLGSQFIIGKKK</sequence>
<keyword evidence="1" id="KW-0812">Transmembrane</keyword>
<name>A0A1J8P9Q4_9COXI</name>
<organism evidence="2 3">
    <name type="scientific">Candidatus Rickettsiella isopodorum</name>
    <dbReference type="NCBI Taxonomy" id="1225476"/>
    <lineage>
        <taxon>Bacteria</taxon>
        <taxon>Pseudomonadati</taxon>
        <taxon>Pseudomonadota</taxon>
        <taxon>Gammaproteobacteria</taxon>
        <taxon>Legionellales</taxon>
        <taxon>Coxiellaceae</taxon>
        <taxon>Rickettsiella</taxon>
    </lineage>
</organism>
<dbReference type="STRING" id="1225476.A1D18_04365"/>
<evidence type="ECO:0000313" key="3">
    <source>
        <dbReference type="Proteomes" id="UP000183924"/>
    </source>
</evidence>
<dbReference type="NCBIfam" id="NF038219">
    <property type="entry name" value="IcmV_IVB"/>
    <property type="match status" value="1"/>
</dbReference>
<dbReference type="AlphaFoldDB" id="A0A1J8P9Q4"/>
<keyword evidence="1" id="KW-0472">Membrane</keyword>
<feature type="transmembrane region" description="Helical" evidence="1">
    <location>
        <begin position="102"/>
        <end position="122"/>
    </location>
</feature>